<dbReference type="Proteomes" id="UP001151760">
    <property type="component" value="Unassembled WGS sequence"/>
</dbReference>
<evidence type="ECO:0000313" key="2">
    <source>
        <dbReference type="Proteomes" id="UP001151760"/>
    </source>
</evidence>
<dbReference type="EMBL" id="BQNB010010951">
    <property type="protein sequence ID" value="GJS84119.1"/>
    <property type="molecule type" value="Genomic_DNA"/>
</dbReference>
<gene>
    <name evidence="1" type="ORF">Tco_0750660</name>
</gene>
<comment type="caution">
    <text evidence="1">The sequence shown here is derived from an EMBL/GenBank/DDBJ whole genome shotgun (WGS) entry which is preliminary data.</text>
</comment>
<proteinExistence type="predicted"/>
<sequence length="68" mass="7670">VTDIWLPNMAEEGGFDLGWKTHTHMKLLCWDSDVRLALRLKAVAKAAIGSIGLGYDVTKDLREADWNR</sequence>
<evidence type="ECO:0000313" key="1">
    <source>
        <dbReference type="EMBL" id="GJS84119.1"/>
    </source>
</evidence>
<accession>A0ABQ4Z1W2</accession>
<name>A0ABQ4Z1W2_9ASTR</name>
<feature type="non-terminal residue" evidence="1">
    <location>
        <position position="1"/>
    </location>
</feature>
<reference evidence="1" key="1">
    <citation type="journal article" date="2022" name="Int. J. Mol. Sci.">
        <title>Draft Genome of Tanacetum Coccineum: Genomic Comparison of Closely Related Tanacetum-Family Plants.</title>
        <authorList>
            <person name="Yamashiro T."/>
            <person name="Shiraishi A."/>
            <person name="Nakayama K."/>
            <person name="Satake H."/>
        </authorList>
    </citation>
    <scope>NUCLEOTIDE SEQUENCE</scope>
</reference>
<organism evidence="1 2">
    <name type="scientific">Tanacetum coccineum</name>
    <dbReference type="NCBI Taxonomy" id="301880"/>
    <lineage>
        <taxon>Eukaryota</taxon>
        <taxon>Viridiplantae</taxon>
        <taxon>Streptophyta</taxon>
        <taxon>Embryophyta</taxon>
        <taxon>Tracheophyta</taxon>
        <taxon>Spermatophyta</taxon>
        <taxon>Magnoliopsida</taxon>
        <taxon>eudicotyledons</taxon>
        <taxon>Gunneridae</taxon>
        <taxon>Pentapetalae</taxon>
        <taxon>asterids</taxon>
        <taxon>campanulids</taxon>
        <taxon>Asterales</taxon>
        <taxon>Asteraceae</taxon>
        <taxon>Asteroideae</taxon>
        <taxon>Anthemideae</taxon>
        <taxon>Anthemidinae</taxon>
        <taxon>Tanacetum</taxon>
    </lineage>
</organism>
<reference evidence="1" key="2">
    <citation type="submission" date="2022-01" db="EMBL/GenBank/DDBJ databases">
        <authorList>
            <person name="Yamashiro T."/>
            <person name="Shiraishi A."/>
            <person name="Satake H."/>
            <person name="Nakayama K."/>
        </authorList>
    </citation>
    <scope>NUCLEOTIDE SEQUENCE</scope>
</reference>
<keyword evidence="2" id="KW-1185">Reference proteome</keyword>
<protein>
    <submittedName>
        <fullName evidence="1">Uncharacterized protein</fullName>
    </submittedName>
</protein>